<organism evidence="1 2">
    <name type="scientific">Bacteroides clarus</name>
    <dbReference type="NCBI Taxonomy" id="626929"/>
    <lineage>
        <taxon>Bacteria</taxon>
        <taxon>Pseudomonadati</taxon>
        <taxon>Bacteroidota</taxon>
        <taxon>Bacteroidia</taxon>
        <taxon>Bacteroidales</taxon>
        <taxon>Bacteroidaceae</taxon>
        <taxon>Bacteroides</taxon>
    </lineage>
</organism>
<protein>
    <submittedName>
        <fullName evidence="1">Uncharacterized protein</fullName>
    </submittedName>
</protein>
<name>A0A1Y3Z4X0_9BACE</name>
<dbReference type="Proteomes" id="UP000195386">
    <property type="component" value="Unassembled WGS sequence"/>
</dbReference>
<dbReference type="RefSeq" id="WP_087425984.1">
    <property type="nucleotide sequence ID" value="NZ_NFII01000005.1"/>
</dbReference>
<reference evidence="2" key="1">
    <citation type="submission" date="2017-04" db="EMBL/GenBank/DDBJ databases">
        <title>Function of individual gut microbiota members based on whole genome sequencing of pure cultures obtained from chicken caecum.</title>
        <authorList>
            <person name="Medvecky M."/>
            <person name="Cejkova D."/>
            <person name="Polansky O."/>
            <person name="Karasova D."/>
            <person name="Kubasova T."/>
            <person name="Cizek A."/>
            <person name="Rychlik I."/>
        </authorList>
    </citation>
    <scope>NUCLEOTIDE SEQUENCE [LARGE SCALE GENOMIC DNA]</scope>
    <source>
        <strain evidence="2">An43</strain>
    </source>
</reference>
<comment type="caution">
    <text evidence="1">The sequence shown here is derived from an EMBL/GenBank/DDBJ whole genome shotgun (WGS) entry which is preliminary data.</text>
</comment>
<dbReference type="EMBL" id="NFII01000005">
    <property type="protein sequence ID" value="OUO01581.1"/>
    <property type="molecule type" value="Genomic_DNA"/>
</dbReference>
<proteinExistence type="predicted"/>
<evidence type="ECO:0000313" key="1">
    <source>
        <dbReference type="EMBL" id="OUO01581.1"/>
    </source>
</evidence>
<gene>
    <name evidence="1" type="ORF">B5F97_06800</name>
</gene>
<accession>A0A1Y3Z4X0</accession>
<dbReference type="AlphaFoldDB" id="A0A1Y3Z4X0"/>
<evidence type="ECO:0000313" key="2">
    <source>
        <dbReference type="Proteomes" id="UP000195386"/>
    </source>
</evidence>
<sequence length="78" mass="9335">MEPQYVLILDFCVGCLNIIKLTDEELRESKNYEDFEDFLSTIEEKYGFRLNNCNWMVTENLDIYCYQNGKEVDYAELV</sequence>